<organism evidence="2 3">
    <name type="scientific">Ruixingdingia sedimenti</name>
    <dbReference type="NCBI Taxonomy" id="3073604"/>
    <lineage>
        <taxon>Bacteria</taxon>
        <taxon>Pseudomonadati</taxon>
        <taxon>Pseudomonadota</taxon>
        <taxon>Alphaproteobacteria</taxon>
        <taxon>Rhodobacterales</taxon>
        <taxon>Paracoccaceae</taxon>
        <taxon>Ruixingdingia</taxon>
    </lineage>
</organism>
<dbReference type="Proteomes" id="UP001247754">
    <property type="component" value="Unassembled WGS sequence"/>
</dbReference>
<evidence type="ECO:0000313" key="3">
    <source>
        <dbReference type="Proteomes" id="UP001247754"/>
    </source>
</evidence>
<reference evidence="2 3" key="1">
    <citation type="submission" date="2023-09" db="EMBL/GenBank/DDBJ databases">
        <title>Xinfangfangia sedmenti sp. nov., isolated the sedment.</title>
        <authorList>
            <person name="Xu L."/>
        </authorList>
    </citation>
    <scope>NUCLEOTIDE SEQUENCE [LARGE SCALE GENOMIC DNA]</scope>
    <source>
        <strain evidence="2 3">LG-4</strain>
    </source>
</reference>
<evidence type="ECO:0000259" key="1">
    <source>
        <dbReference type="Pfam" id="PF12708"/>
    </source>
</evidence>
<proteinExistence type="predicted"/>
<dbReference type="Pfam" id="PF12708">
    <property type="entry name" value="Pect-lyase_RHGA_epim"/>
    <property type="match status" value="1"/>
</dbReference>
<dbReference type="RefSeq" id="WP_310459364.1">
    <property type="nucleotide sequence ID" value="NZ_JAVKPH010000056.1"/>
</dbReference>
<gene>
    <name evidence="2" type="ORF">RGD00_21860</name>
</gene>
<name>A0ABU1FFD4_9RHOB</name>
<feature type="domain" description="Rhamnogalacturonase A/B/Epimerase-like pectate lyase" evidence="1">
    <location>
        <begin position="189"/>
        <end position="296"/>
    </location>
</feature>
<dbReference type="Gene3D" id="2.160.20.10">
    <property type="entry name" value="Single-stranded right-handed beta-helix, Pectin lyase-like"/>
    <property type="match status" value="1"/>
</dbReference>
<protein>
    <submittedName>
        <fullName evidence="2">Glycosyl hydrolase family 28-related protein</fullName>
    </submittedName>
</protein>
<comment type="caution">
    <text evidence="2">The sequence shown here is derived from an EMBL/GenBank/DDBJ whole genome shotgun (WGS) entry which is preliminary data.</text>
</comment>
<evidence type="ECO:0000313" key="2">
    <source>
        <dbReference type="EMBL" id="MDR5655258.1"/>
    </source>
</evidence>
<dbReference type="EMBL" id="JAVKPH010000056">
    <property type="protein sequence ID" value="MDR5655258.1"/>
    <property type="molecule type" value="Genomic_DNA"/>
</dbReference>
<dbReference type="InterPro" id="IPR012334">
    <property type="entry name" value="Pectin_lyas_fold"/>
</dbReference>
<dbReference type="GO" id="GO:0016787">
    <property type="term" value="F:hydrolase activity"/>
    <property type="evidence" value="ECO:0007669"/>
    <property type="project" value="UniProtKB-KW"/>
</dbReference>
<sequence>MNKAITDGLVLMPPPFSAGLGLWSSEDGTPGSASYQGAANAAFVAADQDFGGCLELLKTQGTQKLRHMGQTPVQPGMYLRVTARVKALSGNLPSVRIAAWAGNAQGGNAGSVPQTGPAVALTAYGEVVTVQAIIGSGTRTGVTMAWGTEPAYAHVGLDLTGANGGVVRIDDIEVEDVTEVFLRNMLDVVDVRDFGARGDGVTNDYAAFVAADAAAAGRTVLVSGGTYRIGANLTIASPVRFQGTLVMEEATRLALLQNYDLATYARAFGDETQGFRKALQVLFHSIDHVTLDLNGRRVDISAPVDVAALAGLTGGSFAQRRLITNGQIGARNSAAWDDTVVTSEATYSTAQPYLLTAVANVANIPVGARVSGMGVARETYVRAVNVAAGTVELSLPPGFTPGTRVYTFTRYKYLLDFSGFGRLDKFELTDIEFQGDGRASTVMLPPSGTIFRVHGCVFNKPKDRAITSIGTGCQGMLIDECQFLSNEQGVRVQDRTTVCLNVNANDVKLRDNRCVRFAHFAVMHGSGHMFIGNHFFHGDAESPGVRRAGVVLSGINIKTLITGNYVDNCFIEMTNEREPDPNWVSQFSFGGLTITGNIFTVNDVVPSFSWLVVTPCGSGHFIQGLSITGNTFRTLNGTIDRVEKVDTTWAVLEYSRFRNIVVQGNNFNGITSAMHNPVTVSHQQNTAATTWAVDGSAALPFGGWARHVQAVVAEGSITTPAPGATTRFDMPYVQLEQGPERKLINLRWPVAVLGRVQVTLRVDAPV</sequence>
<dbReference type="InterPro" id="IPR011050">
    <property type="entry name" value="Pectin_lyase_fold/virulence"/>
</dbReference>
<keyword evidence="2" id="KW-0378">Hydrolase</keyword>
<dbReference type="SUPFAM" id="SSF51126">
    <property type="entry name" value="Pectin lyase-like"/>
    <property type="match status" value="1"/>
</dbReference>
<keyword evidence="3" id="KW-1185">Reference proteome</keyword>
<accession>A0ABU1FFD4</accession>
<dbReference type="InterPro" id="IPR024535">
    <property type="entry name" value="RHGA/B-epi-like_pectate_lyase"/>
</dbReference>